<dbReference type="Gene3D" id="2.130.10.10">
    <property type="entry name" value="YVTN repeat-like/Quinoprotein amine dehydrogenase"/>
    <property type="match status" value="1"/>
</dbReference>
<sequence>MHTVLTPIFHPKRFTAKAATNIVRFAVLSALFFGMAATANAAGSGYFSLFGDVSETDDTSCGVGKSRFSFVTREYNTESPVSVANITVRTVGGAAPQTVSGDSNFWLTNTICVEVATQAIDIKVDDGEPPATFQTFSGSYTIKNPLNWTGRRITSHVHLRRLGDGTSVSHGASPEDKWYQTQPPFDVVVDSIPVPVVHSADGVHGIRLFTTPPSTFWAYTSVFDLGGDVGEGTYTVTLPPSSLTEGKQSWGFYVGLDGGSPDPISGWSGTRQFGLDMTAPSPVTVTRSVTTVSETSTFTVTGRATDPLSGLAWIGVYFDGTLVKECDFAVGLTQGPTSQQSCTSESIGPFPYGSTHAHEVRARDKAGNESTNTSSFSVSCTKDSQGAGSNPYQFQGCFYQYWEGTKQGDAPPGALLSPVVPLVAVALDYDWSANPPPLYVFNAASPDWYINYYFTTSWVGTFTFPAGSYRFYSDIDSSAYQCLYFWKNGSWEQQFPSCYVYGSRDVVRFFPSETTVTIKLLVIPTKYQSPKRITFGWDQNILCDEQAFGINRFLGCAYNGTNLNYTQNVLRATTAPGPQLSDPVPLRAVALNNRWGYTSPDALVNNDYFFTRYKAIFNMPKAAVYRFIVGFDTGANVYFGSGFDLNGNLLNSQLVSENWYNQSDSLESNPGGVSLGNNGLNMYMLGGGTDTVYQYSLGTAWAAASADTAEYAAKAVAMEDTNPTGFFFKPDGTMMYMVGTGSTTKKVSQYLLSPAWDVTTATLVATAGIYQETSPTGVFIGNNGLAMYVIGTQYDTVHKYTLSTAWNVATAVYANSFKSVSSQEYLPQDVFFSTDGKKMYIIGTAYDNIREYTLKTAWTFDATPSNDPLTASFSVGTQETAPTGMYFDPTGTKLYVVGTNNDTVYQYTLTTAWSVSTASYDSSSLAVGGSGLDMFLKSLPMGPLAVEIRHYENYNNALLSFAWSEKGGPVIYCDPALSGINQFLGCVYNGTDFTKRVSVPQDDVALVIGPDVTDGAGDPVGSVKTGVTAYSYNWGDSSPAPAKVGVDSWSMEMSGNFMFPQGTYDFTANIACCNSFMYVYFDEVQVAYLTSGSNTFSYDFTNPLGENVAIKIRYANVSGAAQVGFSWVRATTGIGVSLLAPLGTYTMFPGKEGPAADLKSYTWSNGDVSGSAPQDSYFPTIYNLTGLYITGSGYVHCNACSTGTYSTYIDIHDPLTDQWSTVWSREGVDNATFVYFSGVSATFPEQDVNAVRIRFSPAISNIHTHNLSGTKFSFLPSALPGFILRVDSESGFAGTVSVDIPTPPPGIIKTGTWPKTCIVAAYDYCLLEGLSVRTTDVGSLTEIYKTYNIPIVADAGMLSTQTVGTVVTRGYDISVSPSNIPQFPLESSLTYTISSLSRNSYNGNITVDYSVNPPTSSITMSPTSIAMAPSSGDGNAISKIKKVLENLALAVNWWSTNSANVTVNTTAATPEQEYTITMRARASSPEGPLERVVSRKFIITKTPSIEAVPTDPDLTGQTLSWTGTAVAGNTFLFSAYAKNLSSTIPAGAMTARFCIDNPLCITDNTGSLGNVAVPGLAALGAYEVTSSWIATGGTHVVYFCVDVGVANGVVPETNESNNCIFSASFNVTNLSVGFTSPSTALPLNTGAVQNTSVTIPYNSLLSFRYDSVDAVSCDYYDTTDTLIPPVLIWLGGPPSSTWPGAGPYTGSFTRQAICTDANGNRSRPANLLVTVLPPPLILTLSANPRALMDGNSASTTLSSPVGGSATGFIDYYYWWNCANASADVSILNANGAGACGRLANPQLGSCRFNGSGVICSQMNLGNPWTSPNKVSNPTGGTNPYKSAGIYTAKVIVNRGGYAAQATTTVDVSTIPPQLQVFPLVLDYNDVVLNESRDLQVTVTNVGRGVLTGSLTFPTVPAGPFTCSPASPNPCSSFGVGLLNNESMSYLIRFTPTVLGPNQQRQVPVPSNGGNATIGLIGNSVNALVSAGLDFGNVIVNRTKDLTFTLHNNSSIVDIGSGTLDFPVPFTCVSSSVGGAGVCSYNLPPDATNTFVIRFSPLVVTPYSENATLSGSPSYTFPFVGNGVSGTIKFQDQ</sequence>
<evidence type="ECO:0000313" key="4">
    <source>
        <dbReference type="Proteomes" id="UP000178636"/>
    </source>
</evidence>
<feature type="domain" description="CARDB" evidence="2">
    <location>
        <begin position="1512"/>
        <end position="1619"/>
    </location>
</feature>
<dbReference type="STRING" id="1798664.A3C93_02785"/>
<dbReference type="EMBL" id="MHLO01000043">
    <property type="protein sequence ID" value="OGZ10945.1"/>
    <property type="molecule type" value="Genomic_DNA"/>
</dbReference>
<evidence type="ECO:0000259" key="2">
    <source>
        <dbReference type="Pfam" id="PF07705"/>
    </source>
</evidence>
<reference evidence="3 4" key="1">
    <citation type="journal article" date="2016" name="Nat. Commun.">
        <title>Thousands of microbial genomes shed light on interconnected biogeochemical processes in an aquifer system.</title>
        <authorList>
            <person name="Anantharaman K."/>
            <person name="Brown C.T."/>
            <person name="Hug L.A."/>
            <person name="Sharon I."/>
            <person name="Castelle C.J."/>
            <person name="Probst A.J."/>
            <person name="Thomas B.C."/>
            <person name="Singh A."/>
            <person name="Wilkins M.J."/>
            <person name="Karaoz U."/>
            <person name="Brodie E.L."/>
            <person name="Williams K.H."/>
            <person name="Hubbard S.S."/>
            <person name="Banfield J.F."/>
        </authorList>
    </citation>
    <scope>NUCLEOTIDE SEQUENCE [LARGE SCALE GENOMIC DNA]</scope>
</reference>
<dbReference type="Pfam" id="PF07705">
    <property type="entry name" value="CARDB"/>
    <property type="match status" value="1"/>
</dbReference>
<keyword evidence="1" id="KW-0732">Signal</keyword>
<protein>
    <recommendedName>
        <fullName evidence="2">CARDB domain-containing protein</fullName>
    </recommendedName>
</protein>
<gene>
    <name evidence="3" type="ORF">A3C93_02785</name>
</gene>
<feature type="chain" id="PRO_5009582501" description="CARDB domain-containing protein" evidence="1">
    <location>
        <begin position="42"/>
        <end position="2092"/>
    </location>
</feature>
<dbReference type="Gene3D" id="2.60.40.10">
    <property type="entry name" value="Immunoglobulins"/>
    <property type="match status" value="4"/>
</dbReference>
<accession>A0A1G2DBE0</accession>
<dbReference type="InterPro" id="IPR013783">
    <property type="entry name" value="Ig-like_fold"/>
</dbReference>
<dbReference type="InterPro" id="IPR015943">
    <property type="entry name" value="WD40/YVTN_repeat-like_dom_sf"/>
</dbReference>
<dbReference type="InterPro" id="IPR011635">
    <property type="entry name" value="CARDB"/>
</dbReference>
<evidence type="ECO:0000313" key="3">
    <source>
        <dbReference type="EMBL" id="OGZ10945.1"/>
    </source>
</evidence>
<dbReference type="Proteomes" id="UP000178636">
    <property type="component" value="Unassembled WGS sequence"/>
</dbReference>
<feature type="signal peptide" evidence="1">
    <location>
        <begin position="1"/>
        <end position="41"/>
    </location>
</feature>
<dbReference type="SUPFAM" id="SSF75011">
    <property type="entry name" value="3-carboxy-cis,cis-mucoante lactonizing enzyme"/>
    <property type="match status" value="1"/>
</dbReference>
<evidence type="ECO:0000256" key="1">
    <source>
        <dbReference type="SAM" id="SignalP"/>
    </source>
</evidence>
<organism evidence="3 4">
    <name type="scientific">Candidatus Lloydbacteria bacterium RIFCSPHIGHO2_02_FULL_54_17</name>
    <dbReference type="NCBI Taxonomy" id="1798664"/>
    <lineage>
        <taxon>Bacteria</taxon>
        <taxon>Candidatus Lloydiibacteriota</taxon>
    </lineage>
</organism>
<proteinExistence type="predicted"/>
<comment type="caution">
    <text evidence="3">The sequence shown here is derived from an EMBL/GenBank/DDBJ whole genome shotgun (WGS) entry which is preliminary data.</text>
</comment>
<name>A0A1G2DBE0_9BACT</name>